<organism evidence="1 2">
    <name type="scientific">Rhynchosporium graminicola</name>
    <dbReference type="NCBI Taxonomy" id="2792576"/>
    <lineage>
        <taxon>Eukaryota</taxon>
        <taxon>Fungi</taxon>
        <taxon>Dikarya</taxon>
        <taxon>Ascomycota</taxon>
        <taxon>Pezizomycotina</taxon>
        <taxon>Leotiomycetes</taxon>
        <taxon>Helotiales</taxon>
        <taxon>Ploettnerulaceae</taxon>
        <taxon>Rhynchosporium</taxon>
    </lineage>
</organism>
<dbReference type="AlphaFoldDB" id="A0A1E1KAE9"/>
<accession>A0A1E1KAE9</accession>
<evidence type="ECO:0000313" key="2">
    <source>
        <dbReference type="Proteomes" id="UP000178129"/>
    </source>
</evidence>
<comment type="caution">
    <text evidence="1">The sequence shown here is derived from an EMBL/GenBank/DDBJ whole genome shotgun (WGS) entry which is preliminary data.</text>
</comment>
<sequence>MTHATQPMNIGCRRIKLCMGIYECDYNTIREVIERAESGL</sequence>
<protein>
    <submittedName>
        <fullName evidence="1">Uncharacterized protein</fullName>
    </submittedName>
</protein>
<dbReference type="EMBL" id="FJUW01000009">
    <property type="protein sequence ID" value="CZS94972.1"/>
    <property type="molecule type" value="Genomic_DNA"/>
</dbReference>
<dbReference type="InParanoid" id="A0A1E1KAE9"/>
<proteinExistence type="predicted"/>
<keyword evidence="2" id="KW-1185">Reference proteome</keyword>
<reference evidence="2" key="1">
    <citation type="submission" date="2016-03" db="EMBL/GenBank/DDBJ databases">
        <authorList>
            <person name="Ploux O."/>
        </authorList>
    </citation>
    <scope>NUCLEOTIDE SEQUENCE [LARGE SCALE GENOMIC DNA]</scope>
    <source>
        <strain evidence="2">UK7</strain>
    </source>
</reference>
<evidence type="ECO:0000313" key="1">
    <source>
        <dbReference type="EMBL" id="CZS94972.1"/>
    </source>
</evidence>
<gene>
    <name evidence="1" type="ORF">RCO7_14344</name>
</gene>
<name>A0A1E1KAE9_9HELO</name>
<dbReference type="Proteomes" id="UP000178129">
    <property type="component" value="Unassembled WGS sequence"/>
</dbReference>